<proteinExistence type="predicted"/>
<feature type="compositionally biased region" description="Basic and acidic residues" evidence="1">
    <location>
        <begin position="81"/>
        <end position="104"/>
    </location>
</feature>
<sequence length="112" mass="12883">AVDRRPVRGHPLPLRGRRTRRLRLLGVHQLRLRPARHRAAAHRGRADALRAARAGRPGRSRRPGVLHQRRTGLPHGHLRRERADPRRLALRGHRDPARHVDEPGGLRARPRL</sequence>
<dbReference type="EMBL" id="CADCUY010000027">
    <property type="protein sequence ID" value="CAA9386021.1"/>
    <property type="molecule type" value="Genomic_DNA"/>
</dbReference>
<evidence type="ECO:0000256" key="1">
    <source>
        <dbReference type="SAM" id="MobiDB-lite"/>
    </source>
</evidence>
<feature type="region of interest" description="Disordered" evidence="1">
    <location>
        <begin position="35"/>
        <end position="112"/>
    </location>
</feature>
<accession>A0A6J4NIM9</accession>
<name>A0A6J4NIM9_9ACTN</name>
<protein>
    <submittedName>
        <fullName evidence="2">Uncharacterized protein</fullName>
    </submittedName>
</protein>
<gene>
    <name evidence="2" type="ORF">AVDCRST_MAG35-129</name>
</gene>
<feature type="non-terminal residue" evidence="2">
    <location>
        <position position="1"/>
    </location>
</feature>
<dbReference type="AlphaFoldDB" id="A0A6J4NIM9"/>
<evidence type="ECO:0000313" key="2">
    <source>
        <dbReference type="EMBL" id="CAA9386021.1"/>
    </source>
</evidence>
<organism evidence="2">
    <name type="scientific">uncultured Quadrisphaera sp</name>
    <dbReference type="NCBI Taxonomy" id="904978"/>
    <lineage>
        <taxon>Bacteria</taxon>
        <taxon>Bacillati</taxon>
        <taxon>Actinomycetota</taxon>
        <taxon>Actinomycetes</taxon>
        <taxon>Kineosporiales</taxon>
        <taxon>Kineosporiaceae</taxon>
        <taxon>Quadrisphaera</taxon>
        <taxon>environmental samples</taxon>
    </lineage>
</organism>
<feature type="compositionally biased region" description="Basic residues" evidence="1">
    <location>
        <begin position="56"/>
        <end position="80"/>
    </location>
</feature>
<reference evidence="2" key="1">
    <citation type="submission" date="2020-02" db="EMBL/GenBank/DDBJ databases">
        <authorList>
            <person name="Meier V. D."/>
        </authorList>
    </citation>
    <scope>NUCLEOTIDE SEQUENCE</scope>
    <source>
        <strain evidence="2">AVDCRST_MAG35</strain>
    </source>
</reference>
<feature type="non-terminal residue" evidence="2">
    <location>
        <position position="112"/>
    </location>
</feature>